<comment type="caution">
    <text evidence="12">Lacks conserved residue(s) required for the propagation of feature annotation.</text>
</comment>
<evidence type="ECO:0000256" key="8">
    <source>
        <dbReference type="ARBA" id="ARBA00022989"/>
    </source>
</evidence>
<dbReference type="PANTHER" id="PTHR22760">
    <property type="entry name" value="GLYCOSYLTRANSFERASE"/>
    <property type="match status" value="1"/>
</dbReference>
<protein>
    <recommendedName>
        <fullName evidence="12">Mannosyltransferase</fullName>
        <ecNumber evidence="12">2.4.1.-</ecNumber>
    </recommendedName>
</protein>
<comment type="catalytic activity">
    <reaction evidence="11">
        <text>an alpha-D-Man-(1-&gt;2)-alpha-D-Man-(1-&gt;2)-alpha-D-Man-(1-&gt;3)-[alpha-D-Man-(1-&gt;2)-alpha-D-Man-(1-&gt;3)-alpha-D-Man-(1-&gt;6)]-beta-D-Man-(1-&gt;4)-beta-D-GlcNAc-(1-&gt;4)-alpha-D-GlcNAc-diphospho-di-trans,poly-cis-dolichol + a di-trans,poly-cis-dolichyl beta-D-mannosyl phosphate = an alpha-D-Man-(1-&gt;2)-alpha-D-Man-(1-&gt;2)-alpha-D-Man-(1-&gt;3)-[alpha-D-Man-(1-&gt;2)-alpha-D-Man-(1-&gt;3)-[alpha-D-Man-(1-&gt;6)]-alpha-D-Man-(1-&gt;6)]-beta-D-Man-(1-&gt;4)-beta-D-GlcNAc-(1-&gt;4)-alpha-D-GlcNAc-diphospho-di-trans,poly-cis-dolichol + a di-trans,poly-cis-dolichyl phosphate + H(+)</text>
        <dbReference type="Rhea" id="RHEA:29535"/>
        <dbReference type="Rhea" id="RHEA-COMP:19498"/>
        <dbReference type="Rhea" id="RHEA-COMP:19501"/>
        <dbReference type="Rhea" id="RHEA-COMP:19518"/>
        <dbReference type="Rhea" id="RHEA-COMP:19519"/>
        <dbReference type="ChEBI" id="CHEBI:15378"/>
        <dbReference type="ChEBI" id="CHEBI:57683"/>
        <dbReference type="ChEBI" id="CHEBI:58211"/>
        <dbReference type="ChEBI" id="CHEBI:132517"/>
        <dbReference type="ChEBI" id="CHEBI:132519"/>
        <dbReference type="EC" id="2.4.1.260"/>
    </reaction>
    <physiologicalReaction direction="left-to-right" evidence="11">
        <dbReference type="Rhea" id="RHEA:29536"/>
    </physiologicalReaction>
</comment>
<comment type="similarity">
    <text evidence="3 12">Belongs to the glycosyltransferase 22 family.</text>
</comment>
<comment type="pathway">
    <text evidence="2">Protein modification; protein glycosylation.</text>
</comment>
<evidence type="ECO:0000256" key="4">
    <source>
        <dbReference type="ARBA" id="ARBA00022676"/>
    </source>
</evidence>
<reference evidence="13" key="1">
    <citation type="submission" date="2014-05" db="EMBL/GenBank/DDBJ databases">
        <title>The transcriptome of the halophilic microalga Tetraselmis sp. GSL018 isolated from the Great Salt Lake, Utah.</title>
        <authorList>
            <person name="Jinkerson R.E."/>
            <person name="D'Adamo S."/>
            <person name="Posewitz M.C."/>
        </authorList>
    </citation>
    <scope>NUCLEOTIDE SEQUENCE</scope>
    <source>
        <strain evidence="13">GSL018</strain>
    </source>
</reference>
<dbReference type="AlphaFoldDB" id="A0A061RWG0"/>
<keyword evidence="6 12" id="KW-0812">Transmembrane</keyword>
<dbReference type="UniPathway" id="UPA00378"/>
<proteinExistence type="inferred from homology"/>
<name>A0A061RWG0_9CHLO</name>
<evidence type="ECO:0000256" key="3">
    <source>
        <dbReference type="ARBA" id="ARBA00007063"/>
    </source>
</evidence>
<comment type="subcellular location">
    <subcellularLocation>
        <location evidence="1 12">Endoplasmic reticulum membrane</location>
        <topology evidence="1 12">Multi-pass membrane protein</topology>
    </subcellularLocation>
</comment>
<evidence type="ECO:0000256" key="7">
    <source>
        <dbReference type="ARBA" id="ARBA00022824"/>
    </source>
</evidence>
<keyword evidence="4 12" id="KW-0328">Glycosyltransferase</keyword>
<feature type="transmembrane region" description="Helical" evidence="12">
    <location>
        <begin position="363"/>
        <end position="383"/>
    </location>
</feature>
<gene>
    <name evidence="13" type="primary">ALG12</name>
    <name evidence="13" type="ORF">TSPGSL018_24287</name>
</gene>
<dbReference type="GO" id="GO:0052917">
    <property type="term" value="F:dol-P-Man:Man(7)GlcNAc(2)-PP-Dol alpha-1,6-mannosyltransferase activity"/>
    <property type="evidence" value="ECO:0007669"/>
    <property type="project" value="UniProtKB-EC"/>
</dbReference>
<dbReference type="EMBL" id="GBEZ01010677">
    <property type="protein sequence ID" value="JAC75030.1"/>
    <property type="molecule type" value="Transcribed_RNA"/>
</dbReference>
<comment type="function">
    <text evidence="10">Mannosyltransferase that operates in the biosynthetic pathway of dolichol-linked oligosaccharides, the glycan precursors employed in protein asparagine (N)-glycosylation. The assembly of dolichol-linked oligosaccharides begins on the cytosolic side of the endoplasmic reticulum membrane and finishes in its lumen. The sequential addition of sugars to dolichol pyrophosphate produces dolichol-linked oligosaccharides containing fourteen sugars, including two GlcNAcs, nine mannoses and three glucoses. Once assembled, the oligosaccharide is transferred from the lipid to nascent proteins by oligosaccharyltransferases. In the lumen of the endoplasmic reticulum, adds the eighth mannose residue in an alpha-1,6 linkage onto Man(7)GlcNAc(2)-PP-dolichol to produce Man(8)GlcNAc(2)-PP-dolichol.</text>
</comment>
<keyword evidence="7 12" id="KW-0256">Endoplasmic reticulum</keyword>
<evidence type="ECO:0000256" key="6">
    <source>
        <dbReference type="ARBA" id="ARBA00022692"/>
    </source>
</evidence>
<evidence type="ECO:0000256" key="11">
    <source>
        <dbReference type="ARBA" id="ARBA00048899"/>
    </source>
</evidence>
<evidence type="ECO:0000256" key="12">
    <source>
        <dbReference type="RuleBase" id="RU363075"/>
    </source>
</evidence>
<evidence type="ECO:0000256" key="2">
    <source>
        <dbReference type="ARBA" id="ARBA00004922"/>
    </source>
</evidence>
<evidence type="ECO:0000256" key="9">
    <source>
        <dbReference type="ARBA" id="ARBA00023136"/>
    </source>
</evidence>
<dbReference type="InterPro" id="IPR005599">
    <property type="entry name" value="GPI_mannosylTrfase"/>
</dbReference>
<evidence type="ECO:0000256" key="5">
    <source>
        <dbReference type="ARBA" id="ARBA00022679"/>
    </source>
</evidence>
<sequence>MRWKRVSNQNYEKQSRQVNEWCEVVLLVAIILHLLVAPYTKVEESFNMQAAHDLLFHRGNLTAYDHHEFPGVVPRTFTGAAILAALSYPAAVLVNAAGLPKFAAQYAVRAALGLLSFAALMRLRRAIARAHGPAAGRWWALLCACQFHLPYYASRLLPNSLAAVVSCTALAEWVLARRPAAVVALMAFATVVLRGDMLLLSGAVGVQMLASGRLSLSAGLKWGALAVAVSLASTVPFDSLLWRRWVWPEGEVLWFNTVLNRSSEWGVMPLHWYWTSALPRALLGGAALVPVGALLDAKARAPAVVAAAFVGMYSFLPHKELRFLLPALPLFNLVAAAGMAKLELHAFPVSKDGRKRAPLLARLAFWAGTVAVVGSLFPALVLLRASHLNYPGGVALERLHAFSPCTMGTVHIGVQAAMTGVTRFGELGPPWSYSKAEGIPQDSLRDHGFSCLLSGEAKVPGYTVLAEVDGFRRLTAETRLAEAVRRLLSLRLPINWEVAPMIYVHLRSDLAGRGREEHAAGGAP</sequence>
<organism evidence="13">
    <name type="scientific">Tetraselmis sp. GSL018</name>
    <dbReference type="NCBI Taxonomy" id="582737"/>
    <lineage>
        <taxon>Eukaryota</taxon>
        <taxon>Viridiplantae</taxon>
        <taxon>Chlorophyta</taxon>
        <taxon>core chlorophytes</taxon>
        <taxon>Chlorodendrophyceae</taxon>
        <taxon>Chlorodendrales</taxon>
        <taxon>Chlorodendraceae</taxon>
        <taxon>Tetraselmis</taxon>
    </lineage>
</organism>
<evidence type="ECO:0000313" key="13">
    <source>
        <dbReference type="EMBL" id="JAC75030.1"/>
    </source>
</evidence>
<dbReference type="PANTHER" id="PTHR22760:SF1">
    <property type="entry name" value="DOL-P-MAN:MAN(7)GLCNAC(2)-PP-DOL ALPHA-1,6-MANNOSYLTRANSFERASE"/>
    <property type="match status" value="1"/>
</dbReference>
<evidence type="ECO:0000256" key="1">
    <source>
        <dbReference type="ARBA" id="ARBA00004477"/>
    </source>
</evidence>
<dbReference type="GO" id="GO:0005789">
    <property type="term" value="C:endoplasmic reticulum membrane"/>
    <property type="evidence" value="ECO:0007669"/>
    <property type="project" value="UniProtKB-SubCell"/>
</dbReference>
<evidence type="ECO:0000256" key="10">
    <source>
        <dbReference type="ARBA" id="ARBA00044721"/>
    </source>
</evidence>
<dbReference type="GO" id="GO:0006487">
    <property type="term" value="P:protein N-linked glycosylation"/>
    <property type="evidence" value="ECO:0007669"/>
    <property type="project" value="TreeGrafter"/>
</dbReference>
<keyword evidence="9 12" id="KW-0472">Membrane</keyword>
<dbReference type="Pfam" id="PF03901">
    <property type="entry name" value="Glyco_transf_22"/>
    <property type="match status" value="1"/>
</dbReference>
<keyword evidence="5 13" id="KW-0808">Transferase</keyword>
<keyword evidence="8 12" id="KW-1133">Transmembrane helix</keyword>
<feature type="transmembrane region" description="Helical" evidence="12">
    <location>
        <begin position="21"/>
        <end position="39"/>
    </location>
</feature>
<accession>A0A061RWG0</accession>
<dbReference type="EC" id="2.4.1.-" evidence="12"/>